<dbReference type="InterPro" id="IPR031734">
    <property type="entry name" value="MBF2"/>
</dbReference>
<protein>
    <submittedName>
        <fullName evidence="3">Uncharacterized protein LOC128200607</fullName>
    </submittedName>
</protein>
<evidence type="ECO:0000313" key="3">
    <source>
        <dbReference type="RefSeq" id="XP_052750520.1"/>
    </source>
</evidence>
<dbReference type="GeneID" id="128200607"/>
<gene>
    <name evidence="3" type="primary">LOC128200607</name>
</gene>
<proteinExistence type="predicted"/>
<evidence type="ECO:0000313" key="2">
    <source>
        <dbReference type="Proteomes" id="UP001652740"/>
    </source>
</evidence>
<feature type="signal peptide" evidence="1">
    <location>
        <begin position="1"/>
        <end position="21"/>
    </location>
</feature>
<organism evidence="2 3">
    <name type="scientific">Galleria mellonella</name>
    <name type="common">Greater wax moth</name>
    <dbReference type="NCBI Taxonomy" id="7137"/>
    <lineage>
        <taxon>Eukaryota</taxon>
        <taxon>Metazoa</taxon>
        <taxon>Ecdysozoa</taxon>
        <taxon>Arthropoda</taxon>
        <taxon>Hexapoda</taxon>
        <taxon>Insecta</taxon>
        <taxon>Pterygota</taxon>
        <taxon>Neoptera</taxon>
        <taxon>Endopterygota</taxon>
        <taxon>Lepidoptera</taxon>
        <taxon>Glossata</taxon>
        <taxon>Ditrysia</taxon>
        <taxon>Pyraloidea</taxon>
        <taxon>Pyralidae</taxon>
        <taxon>Galleriinae</taxon>
        <taxon>Galleria</taxon>
    </lineage>
</organism>
<dbReference type="RefSeq" id="XP_052750520.1">
    <property type="nucleotide sequence ID" value="XM_052894560.1"/>
</dbReference>
<accession>A0ABM3MH59</accession>
<feature type="chain" id="PRO_5046335014" evidence="1">
    <location>
        <begin position="22"/>
        <end position="112"/>
    </location>
</feature>
<keyword evidence="2" id="KW-1185">Reference proteome</keyword>
<evidence type="ECO:0000256" key="1">
    <source>
        <dbReference type="SAM" id="SignalP"/>
    </source>
</evidence>
<name>A0ABM3MH59_GALME</name>
<reference evidence="3" key="1">
    <citation type="submission" date="2025-08" db="UniProtKB">
        <authorList>
            <consortium name="RefSeq"/>
        </authorList>
    </citation>
    <scope>IDENTIFICATION</scope>
    <source>
        <tissue evidence="3">Whole larvae</tissue>
    </source>
</reference>
<dbReference type="Pfam" id="PF15868">
    <property type="entry name" value="MBF2"/>
    <property type="match status" value="1"/>
</dbReference>
<dbReference type="Proteomes" id="UP001652740">
    <property type="component" value="Unplaced"/>
</dbReference>
<sequence length="112" mass="11926">MTSLTICVAIVAVLCISLGTATDLNLGTSLNGQLAYMENVKLSSFPLKIRTKNVFYNDEKNPRTIKGISAVEVVKTNATAIVTAGGVGSTFANIRLKSARGEGLDYQVQIFV</sequence>
<keyword evidence="1" id="KW-0732">Signal</keyword>